<protein>
    <recommendedName>
        <fullName evidence="4">DUF2163 domain-containing protein</fullName>
    </recommendedName>
</protein>
<accession>A0A7Z0TSK4</accession>
<organism evidence="1">
    <name type="scientific">Bradyrhizobium barranii subsp. barranii</name>
    <dbReference type="NCBI Taxonomy" id="2823807"/>
    <lineage>
        <taxon>Bacteria</taxon>
        <taxon>Pseudomonadati</taxon>
        <taxon>Pseudomonadota</taxon>
        <taxon>Alphaproteobacteria</taxon>
        <taxon>Hyphomicrobiales</taxon>
        <taxon>Nitrobacteraceae</taxon>
        <taxon>Bradyrhizobium</taxon>
        <taxon>Bradyrhizobium barranii</taxon>
    </lineage>
</organism>
<evidence type="ECO:0000313" key="1">
    <source>
        <dbReference type="EMBL" id="NYY94951.1"/>
    </source>
</evidence>
<evidence type="ECO:0008006" key="4">
    <source>
        <dbReference type="Google" id="ProtNLM"/>
    </source>
</evidence>
<name>A0A7Z0TSK4_9BRAD</name>
<dbReference type="Proteomes" id="UP000564836">
    <property type="component" value="Chromosome"/>
</dbReference>
<proteinExistence type="predicted"/>
<sequence length="229" mass="24678">MTRAIDVDCYAALSARRLVPRDFIWFVVRDRVTGNPVTDGYWSDVGTFAAAVIDPDSGAPVTRTFNAGGGLISISDIPLVSNLTVQNVTVTLSQVSERINDLLRTYDCKQGRVQIFRGLFDPGTRAMVGPAFPRFAGTIDEAPITTPKENDAGDVVLTCTGNTQELTRANSDTRSDASQKLRDEADDFYLHTATVSDWQQYWGKSAGTLGVTGGSFSPIDAARAAGLFS</sequence>
<dbReference type="EMBL" id="CP088280">
    <property type="protein sequence ID" value="UGX98227.1"/>
    <property type="molecule type" value="Genomic_DNA"/>
</dbReference>
<evidence type="ECO:0000313" key="3">
    <source>
        <dbReference type="Proteomes" id="UP000564836"/>
    </source>
</evidence>
<dbReference type="EMBL" id="JACBFH010000001">
    <property type="protein sequence ID" value="NYY94951.1"/>
    <property type="molecule type" value="Genomic_DNA"/>
</dbReference>
<dbReference type="RefSeq" id="WP_166341492.1">
    <property type="nucleotide sequence ID" value="NZ_CP088280.1"/>
</dbReference>
<reference evidence="1" key="2">
    <citation type="submission" date="2020-06" db="EMBL/GenBank/DDBJ databases">
        <title>Whole Genome Sequence of Bradyrhizobium sp. Strain 323S2.</title>
        <authorList>
            <person name="Bromfield E.S.P."/>
        </authorList>
    </citation>
    <scope>NUCLEOTIDE SEQUENCE [LARGE SCALE GENOMIC DNA]</scope>
    <source>
        <strain evidence="1">323S2</strain>
    </source>
</reference>
<dbReference type="AlphaFoldDB" id="A0A7Z0TSK4"/>
<reference evidence="2 3" key="1">
    <citation type="journal article" date="2017" name="Syst. Appl. Microbiol.">
        <title>Soybeans inoculated with root zone soils of Canadian native legumes harbour diverse and novel Bradyrhizobium spp. that possess agricultural potential.</title>
        <authorList>
            <person name="Bromfield E.S.P."/>
            <person name="Cloutier S."/>
            <person name="Tambong J.T."/>
            <person name="Tran Thi T.V."/>
        </authorList>
    </citation>
    <scope>NUCLEOTIDE SEQUENCE [LARGE SCALE GENOMIC DNA]</scope>
    <source>
        <strain evidence="2 3">323S2</strain>
    </source>
</reference>
<gene>
    <name evidence="2" type="ORF">G6321_00025120</name>
    <name evidence="1" type="ORF">G6321_43095</name>
</gene>
<reference evidence="2 3" key="3">
    <citation type="journal article" date="2022" name="Int. J. Syst. Evol. Microbiol.">
        <title>Strains of Bradyrhizobium barranii sp. nov. associated with legumes native to Canada are symbionts of soybeans and belong to different subspecies (subsp. barranii subsp. nov. and subsp. apii subsp. nov.) and symbiovars (sv. glycinearum and sv. septentrionale).</title>
        <authorList>
            <person name="Bromfield E.S.P."/>
            <person name="Cloutier S."/>
            <person name="Wasai-Hara S."/>
            <person name="Minamisawa K."/>
        </authorList>
    </citation>
    <scope>NUCLEOTIDE SEQUENCE [LARGE SCALE GENOMIC DNA]</scope>
    <source>
        <strain evidence="2 3">323S2</strain>
    </source>
</reference>
<evidence type="ECO:0000313" key="2">
    <source>
        <dbReference type="EMBL" id="UGX98227.1"/>
    </source>
</evidence>